<accession>A0A5M6C3V5</accession>
<dbReference type="SUPFAM" id="SSF51735">
    <property type="entry name" value="NAD(P)-binding Rossmann-fold domains"/>
    <property type="match status" value="1"/>
</dbReference>
<dbReference type="GO" id="GO:0000140">
    <property type="term" value="F:acylglycerone-phosphate reductase (NADP+) activity"/>
    <property type="evidence" value="ECO:0007669"/>
    <property type="project" value="TreeGrafter"/>
</dbReference>
<dbReference type="RefSeq" id="XP_031860797.1">
    <property type="nucleotide sequence ID" value="XM_032004998.1"/>
</dbReference>
<dbReference type="PANTHER" id="PTHR44169:SF6">
    <property type="entry name" value="NADPH-DEPENDENT 1-ACYLDIHYDROXYACETONE PHOSPHATE REDUCTASE"/>
    <property type="match status" value="1"/>
</dbReference>
<proteinExistence type="inferred from homology"/>
<dbReference type="GO" id="GO:0019433">
    <property type="term" value="P:triglyceride catabolic process"/>
    <property type="evidence" value="ECO:0007669"/>
    <property type="project" value="TreeGrafter"/>
</dbReference>
<keyword evidence="2" id="KW-0560">Oxidoreductase</keyword>
<dbReference type="EMBL" id="CP144061">
    <property type="protein sequence ID" value="WWD21751.1"/>
    <property type="molecule type" value="Genomic_DNA"/>
</dbReference>
<reference evidence="4" key="2">
    <citation type="submission" date="2024-01" db="EMBL/GenBank/DDBJ databases">
        <title>Comparative genomics of Cryptococcus and Kwoniella reveals pathogenesis evolution and contrasting modes of karyotype evolution via chromosome fusion or intercentromeric recombination.</title>
        <authorList>
            <person name="Coelho M.A."/>
            <person name="David-Palma M."/>
            <person name="Shea T."/>
            <person name="Bowers K."/>
            <person name="McGinley-Smith S."/>
            <person name="Mohammad A.W."/>
            <person name="Gnirke A."/>
            <person name="Yurkov A.M."/>
            <person name="Nowrousian M."/>
            <person name="Sun S."/>
            <person name="Cuomo C.A."/>
            <person name="Heitman J."/>
        </authorList>
    </citation>
    <scope>NUCLEOTIDE SEQUENCE</scope>
    <source>
        <strain evidence="4">CBS 12478</strain>
    </source>
</reference>
<gene>
    <name evidence="4" type="ORF">CI109_106238</name>
</gene>
<evidence type="ECO:0000256" key="3">
    <source>
        <dbReference type="RuleBase" id="RU000363"/>
    </source>
</evidence>
<dbReference type="AlphaFoldDB" id="A0A5M6C3V5"/>
<sequence length="281" mass="30661">MSDRKVALITGCSDPSSLGAAMALELLARGWKVYASAIEVDSMQDLENAGCSIIQLDVTSSEDIRAASVLVGDRLDLLINNAAVEGLGPLLDTDPARLLEMYRVNVFGPLNLTQALSEALIQSKGCVVNIGSVGVYGLPFHGAYASSKAAFQILSDVLRRETAPLGLRVITVELAMVLTAMLRAENPFPITLPPSERSSSFATWYTTIAPLYRKDIEKRSVQAMSARKAAEQIIDAVEKRDGGGKIWVGTMAWIFRWVWPVLSTWRQDKINSDLLHVDLLK</sequence>
<dbReference type="InterPro" id="IPR036291">
    <property type="entry name" value="NAD(P)-bd_dom_sf"/>
</dbReference>
<dbReference type="GO" id="GO:0005783">
    <property type="term" value="C:endoplasmic reticulum"/>
    <property type="evidence" value="ECO:0007669"/>
    <property type="project" value="TreeGrafter"/>
</dbReference>
<keyword evidence="5" id="KW-1185">Reference proteome</keyword>
<evidence type="ECO:0000256" key="1">
    <source>
        <dbReference type="ARBA" id="ARBA00006484"/>
    </source>
</evidence>
<organism evidence="4 5">
    <name type="scientific">Kwoniella shandongensis</name>
    <dbReference type="NCBI Taxonomy" id="1734106"/>
    <lineage>
        <taxon>Eukaryota</taxon>
        <taxon>Fungi</taxon>
        <taxon>Dikarya</taxon>
        <taxon>Basidiomycota</taxon>
        <taxon>Agaricomycotina</taxon>
        <taxon>Tremellomycetes</taxon>
        <taxon>Tremellales</taxon>
        <taxon>Cryptococcaceae</taxon>
        <taxon>Kwoniella</taxon>
    </lineage>
</organism>
<dbReference type="GO" id="GO:0005811">
    <property type="term" value="C:lipid droplet"/>
    <property type="evidence" value="ECO:0007669"/>
    <property type="project" value="TreeGrafter"/>
</dbReference>
<dbReference type="KEGG" id="ksn:43589139"/>
<dbReference type="Pfam" id="PF00106">
    <property type="entry name" value="adh_short"/>
    <property type="match status" value="1"/>
</dbReference>
<evidence type="ECO:0000256" key="2">
    <source>
        <dbReference type="ARBA" id="ARBA00023002"/>
    </source>
</evidence>
<reference evidence="4" key="1">
    <citation type="submission" date="2017-08" db="EMBL/GenBank/DDBJ databases">
        <authorList>
            <person name="Cuomo C."/>
            <person name="Billmyre B."/>
            <person name="Heitman J."/>
        </authorList>
    </citation>
    <scope>NUCLEOTIDE SEQUENCE</scope>
    <source>
        <strain evidence="4">CBS 12478</strain>
    </source>
</reference>
<evidence type="ECO:0000313" key="5">
    <source>
        <dbReference type="Proteomes" id="UP000322225"/>
    </source>
</evidence>
<dbReference type="PRINTS" id="PR00081">
    <property type="entry name" value="GDHRDH"/>
</dbReference>
<name>A0A5M6C3V5_9TREE</name>
<dbReference type="OrthoDB" id="2102561at2759"/>
<dbReference type="GO" id="GO:0006654">
    <property type="term" value="P:phosphatidic acid biosynthetic process"/>
    <property type="evidence" value="ECO:0007669"/>
    <property type="project" value="TreeGrafter"/>
</dbReference>
<dbReference type="GO" id="GO:0004806">
    <property type="term" value="F:triacylglycerol lipase activity"/>
    <property type="evidence" value="ECO:0007669"/>
    <property type="project" value="TreeGrafter"/>
</dbReference>
<dbReference type="PRINTS" id="PR00080">
    <property type="entry name" value="SDRFAMILY"/>
</dbReference>
<evidence type="ECO:0000313" key="4">
    <source>
        <dbReference type="EMBL" id="WWD21751.1"/>
    </source>
</evidence>
<dbReference type="Gene3D" id="3.40.50.720">
    <property type="entry name" value="NAD(P)-binding Rossmann-like Domain"/>
    <property type="match status" value="1"/>
</dbReference>
<comment type="similarity">
    <text evidence="1 3">Belongs to the short-chain dehydrogenases/reductases (SDR) family.</text>
</comment>
<dbReference type="GeneID" id="43589139"/>
<dbReference type="PANTHER" id="PTHR44169">
    <property type="entry name" value="NADPH-DEPENDENT 1-ACYLDIHYDROXYACETONE PHOSPHATE REDUCTASE"/>
    <property type="match status" value="1"/>
</dbReference>
<protein>
    <submittedName>
        <fullName evidence="4">Uncharacterized protein</fullName>
    </submittedName>
</protein>
<dbReference type="InterPro" id="IPR002347">
    <property type="entry name" value="SDR_fam"/>
</dbReference>
<dbReference type="Proteomes" id="UP000322225">
    <property type="component" value="Chromosome 11"/>
</dbReference>